<keyword evidence="2" id="KW-0472">Membrane</keyword>
<dbReference type="EMBL" id="JBHLUN010000003">
    <property type="protein sequence ID" value="MFC0407517.1"/>
    <property type="molecule type" value="Genomic_DNA"/>
</dbReference>
<keyword evidence="2" id="KW-1133">Transmembrane helix</keyword>
<feature type="transmembrane region" description="Helical" evidence="2">
    <location>
        <begin position="6"/>
        <end position="26"/>
    </location>
</feature>
<sequence>MTGIEWLLQAVLLLLLAVAIPFGWRLERQLGALRRDRPALENGAADFAEATRQAEAALIRLRATAESAGRNVGEKLAQAEPIRDDLRFLVERAEALADRLEVLVRSARPAGTVPGAAHGGVMPGGVDLLPSRAAEPPPAAEAPRSQAERDLLRALRLAR</sequence>
<feature type="domain" description="DUF6468" evidence="3">
    <location>
        <begin position="33"/>
        <end position="108"/>
    </location>
</feature>
<accession>A0ABV6JP66</accession>
<evidence type="ECO:0000259" key="3">
    <source>
        <dbReference type="Pfam" id="PF20072"/>
    </source>
</evidence>
<gene>
    <name evidence="4" type="ORF">ACFFGY_04610</name>
</gene>
<dbReference type="Pfam" id="PF20072">
    <property type="entry name" value="DUF6468"/>
    <property type="match status" value="1"/>
</dbReference>
<evidence type="ECO:0000313" key="4">
    <source>
        <dbReference type="EMBL" id="MFC0407517.1"/>
    </source>
</evidence>
<feature type="region of interest" description="Disordered" evidence="1">
    <location>
        <begin position="115"/>
        <end position="148"/>
    </location>
</feature>
<dbReference type="RefSeq" id="WP_377043232.1">
    <property type="nucleotide sequence ID" value="NZ_JBHLUN010000003.1"/>
</dbReference>
<organism evidence="4 5">
    <name type="scientific">Roseomonas elaeocarpi</name>
    <dbReference type="NCBI Taxonomy" id="907779"/>
    <lineage>
        <taxon>Bacteria</taxon>
        <taxon>Pseudomonadati</taxon>
        <taxon>Pseudomonadota</taxon>
        <taxon>Alphaproteobacteria</taxon>
        <taxon>Acetobacterales</taxon>
        <taxon>Roseomonadaceae</taxon>
        <taxon>Roseomonas</taxon>
    </lineage>
</organism>
<evidence type="ECO:0000256" key="2">
    <source>
        <dbReference type="SAM" id="Phobius"/>
    </source>
</evidence>
<keyword evidence="2" id="KW-0812">Transmembrane</keyword>
<comment type="caution">
    <text evidence="4">The sequence shown here is derived from an EMBL/GenBank/DDBJ whole genome shotgun (WGS) entry which is preliminary data.</text>
</comment>
<protein>
    <submittedName>
        <fullName evidence="4">DUF6468 domain-containing protein</fullName>
    </submittedName>
</protein>
<evidence type="ECO:0000256" key="1">
    <source>
        <dbReference type="SAM" id="MobiDB-lite"/>
    </source>
</evidence>
<dbReference type="Proteomes" id="UP001589865">
    <property type="component" value="Unassembled WGS sequence"/>
</dbReference>
<keyword evidence="5" id="KW-1185">Reference proteome</keyword>
<reference evidence="4 5" key="1">
    <citation type="submission" date="2024-09" db="EMBL/GenBank/DDBJ databases">
        <authorList>
            <person name="Sun Q."/>
            <person name="Mori K."/>
        </authorList>
    </citation>
    <scope>NUCLEOTIDE SEQUENCE [LARGE SCALE GENOMIC DNA]</scope>
    <source>
        <strain evidence="4 5">TBRC 5777</strain>
    </source>
</reference>
<proteinExistence type="predicted"/>
<name>A0ABV6JP66_9PROT</name>
<evidence type="ECO:0000313" key="5">
    <source>
        <dbReference type="Proteomes" id="UP001589865"/>
    </source>
</evidence>
<dbReference type="InterPro" id="IPR045531">
    <property type="entry name" value="DUF6468"/>
</dbReference>